<feature type="domain" description="Spermatogenesis-associated protein 1 C-terminal" evidence="3">
    <location>
        <begin position="257"/>
        <end position="403"/>
    </location>
</feature>
<dbReference type="AlphaFoldDB" id="A0A7L4I1X1"/>
<feature type="region of interest" description="Disordered" evidence="2">
    <location>
        <begin position="124"/>
        <end position="146"/>
    </location>
</feature>
<evidence type="ECO:0000313" key="5">
    <source>
        <dbReference type="Proteomes" id="UP000539032"/>
    </source>
</evidence>
<comment type="caution">
    <text evidence="4">The sequence shown here is derived from an EMBL/GenBank/DDBJ whole genome shotgun (WGS) entry which is preliminary data.</text>
</comment>
<dbReference type="OrthoDB" id="9901850at2759"/>
<sequence length="417" mass="48373">LVELHVFYVPEEVWNFKLNTIPVALTSKFISAGFIRVSPHITLRVLREKLGEFLGGVAVSDKFRFLKCIGKKLAVVKAKQETELELKSFAPPYALYPELYLLPGVEYFEDVYRLSSSTQQRHHCNAEANGSRLSSLPQQKPEKSKRVLESIHQLEDQEVHSPVKWGEKEPVPLLHTKHEQDHNTRIQEKQIPLQQYRTSTSVADTGEKLDSQADENKQNHLTCPKEYTAPPSPPFLALSVNPAQVPAIQAAKNTMVEQLQQMKTDRRHMEKTREELIKKVKGLLEQNKLRRYHVREEWKKKYFETKKATVSLEDALNKLRQDLEIYHQKLLSQLEARDSRKQPNNTTNSKNYTIIRITTVQHERDQLRRKLDDTKMKLIIEIKMRKQAASDLRALRAELTQKKIHSALILQSRKTGI</sequence>
<accession>A0A7L4I1X1</accession>
<evidence type="ECO:0000256" key="1">
    <source>
        <dbReference type="SAM" id="Coils"/>
    </source>
</evidence>
<proteinExistence type="predicted"/>
<dbReference type="InterPro" id="IPR039062">
    <property type="entry name" value="SPAT1"/>
</dbReference>
<feature type="non-terminal residue" evidence="4">
    <location>
        <position position="1"/>
    </location>
</feature>
<organism evidence="4 5">
    <name type="scientific">Scopus umbretta</name>
    <name type="common">Hammerkop</name>
    <dbReference type="NCBI Taxonomy" id="33581"/>
    <lineage>
        <taxon>Eukaryota</taxon>
        <taxon>Metazoa</taxon>
        <taxon>Chordata</taxon>
        <taxon>Craniata</taxon>
        <taxon>Vertebrata</taxon>
        <taxon>Euteleostomi</taxon>
        <taxon>Archelosauria</taxon>
        <taxon>Archosauria</taxon>
        <taxon>Dinosauria</taxon>
        <taxon>Saurischia</taxon>
        <taxon>Theropoda</taxon>
        <taxon>Coelurosauria</taxon>
        <taxon>Aves</taxon>
        <taxon>Neognathae</taxon>
        <taxon>Neoaves</taxon>
        <taxon>Aequornithes</taxon>
        <taxon>Pelecaniformes</taxon>
        <taxon>Scopidae</taxon>
        <taxon>Scopus</taxon>
    </lineage>
</organism>
<dbReference type="EMBL" id="VZTL01048408">
    <property type="protein sequence ID" value="NXX59082.1"/>
    <property type="molecule type" value="Genomic_DNA"/>
</dbReference>
<reference evidence="4 5" key="1">
    <citation type="submission" date="2020-02" db="EMBL/GenBank/DDBJ databases">
        <title>Bird 10,000 Genomes (B10K) Project - Family phase.</title>
        <authorList>
            <person name="Zhang G."/>
        </authorList>
    </citation>
    <scope>NUCLEOTIDE SEQUENCE [LARGE SCALE GENOMIC DNA]</scope>
    <source>
        <strain evidence="4">B10K-DU-002-70</strain>
        <tissue evidence="4">Muscle</tissue>
    </source>
</reference>
<evidence type="ECO:0000313" key="4">
    <source>
        <dbReference type="EMBL" id="NXX59082.1"/>
    </source>
</evidence>
<dbReference type="Proteomes" id="UP000539032">
    <property type="component" value="Unassembled WGS sequence"/>
</dbReference>
<dbReference type="InterPro" id="IPR031478">
    <property type="entry name" value="SPATA1_C"/>
</dbReference>
<keyword evidence="5" id="KW-1185">Reference proteome</keyword>
<evidence type="ECO:0000256" key="2">
    <source>
        <dbReference type="SAM" id="MobiDB-lite"/>
    </source>
</evidence>
<feature type="coiled-coil region" evidence="1">
    <location>
        <begin position="259"/>
        <end position="329"/>
    </location>
</feature>
<dbReference type="PANTHER" id="PTHR14421">
    <property type="entry name" value="SPERMATOGENESIS-ASSOCIATED PROTEIN 1"/>
    <property type="match status" value="1"/>
</dbReference>
<keyword evidence="1" id="KW-0175">Coiled coil</keyword>
<gene>
    <name evidence="4" type="primary">Spata1</name>
    <name evidence="4" type="ORF">SCOUMB_R06791</name>
</gene>
<dbReference type="PANTHER" id="PTHR14421:SF3">
    <property type="entry name" value="SPERMATOGENESIS-ASSOCIATED PROTEIN 1"/>
    <property type="match status" value="1"/>
</dbReference>
<evidence type="ECO:0000259" key="3">
    <source>
        <dbReference type="Pfam" id="PF15743"/>
    </source>
</evidence>
<dbReference type="Pfam" id="PF15743">
    <property type="entry name" value="SPATA1_C"/>
    <property type="match status" value="1"/>
</dbReference>
<protein>
    <submittedName>
        <fullName evidence="4">SPAT1 protein</fullName>
    </submittedName>
</protein>
<feature type="non-terminal residue" evidence="4">
    <location>
        <position position="417"/>
    </location>
</feature>
<name>A0A7L4I1X1_SCOUM</name>